<dbReference type="Proteomes" id="UP000029003">
    <property type="component" value="Unassembled WGS sequence"/>
</dbReference>
<dbReference type="EMBL" id="JGZT01000008">
    <property type="protein sequence ID" value="KFJ01691.1"/>
    <property type="molecule type" value="Genomic_DNA"/>
</dbReference>
<proteinExistence type="predicted"/>
<evidence type="ECO:0000313" key="1">
    <source>
        <dbReference type="EMBL" id="KFJ01691.1"/>
    </source>
</evidence>
<accession>A0A087E1P0</accession>
<comment type="caution">
    <text evidence="1">The sequence shown here is derived from an EMBL/GenBank/DDBJ whole genome shotgun (WGS) entry which is preliminary data.</text>
</comment>
<reference evidence="1 2" key="1">
    <citation type="submission" date="2014-03" db="EMBL/GenBank/DDBJ databases">
        <title>Genomics of Bifidobacteria.</title>
        <authorList>
            <person name="Ventura M."/>
            <person name="Milani C."/>
            <person name="Lugli G.A."/>
        </authorList>
    </citation>
    <scope>NUCLEOTIDE SEQUENCE [LARGE SCALE GENOMIC DNA]</scope>
    <source>
        <strain evidence="1 2">LMG 21395</strain>
    </source>
</reference>
<protein>
    <submittedName>
        <fullName evidence="1">Uncharacterized protein</fullName>
    </submittedName>
</protein>
<name>A0A087E1P0_9BIFI</name>
<sequence length="73" mass="7978">MPVQEIAPDCAYPAVAVSHALRPCDQDHLGRPVIGLHTFVSGVFMISGLFRNTNATVRLLKDRHSSTLFDTVS</sequence>
<organism evidence="1 2">
    <name type="scientific">Bifidobacterium thermacidophilum subsp. thermacidophilum</name>
    <dbReference type="NCBI Taxonomy" id="79262"/>
    <lineage>
        <taxon>Bacteria</taxon>
        <taxon>Bacillati</taxon>
        <taxon>Actinomycetota</taxon>
        <taxon>Actinomycetes</taxon>
        <taxon>Bifidobacteriales</taxon>
        <taxon>Bifidobacteriaceae</taxon>
        <taxon>Bifidobacterium</taxon>
    </lineage>
</organism>
<gene>
    <name evidence="1" type="ORF">THER5_1947</name>
</gene>
<evidence type="ECO:0000313" key="2">
    <source>
        <dbReference type="Proteomes" id="UP000029003"/>
    </source>
</evidence>
<dbReference type="AlphaFoldDB" id="A0A087E1P0"/>